<comment type="caution">
    <text evidence="1">The sequence shown here is derived from an EMBL/GenBank/DDBJ whole genome shotgun (WGS) entry which is preliminary data.</text>
</comment>
<sequence>MKKFGMAVLIMLMAALSLTAIAYSLDGVEYRPAEKAMEKLFEKGIGGPWVGGDPFTSDIFKSDGTQMGQKQMTSIQFPLSSCQLMGFLKTDSGLIIASDKDNSLKLSPGPGNYPVYGCFEDGKLMGLFIDFRFLSI</sequence>
<organism evidence="1">
    <name type="scientific">hydrocarbon metagenome</name>
    <dbReference type="NCBI Taxonomy" id="938273"/>
    <lineage>
        <taxon>unclassified sequences</taxon>
        <taxon>metagenomes</taxon>
        <taxon>ecological metagenomes</taxon>
    </lineage>
</organism>
<accession>A0A0W8F9C8</accession>
<name>A0A0W8F9C8_9ZZZZ</name>
<proteinExistence type="predicted"/>
<dbReference type="AlphaFoldDB" id="A0A0W8F9C8"/>
<reference evidence="1" key="1">
    <citation type="journal article" date="2015" name="Proc. Natl. Acad. Sci. U.S.A.">
        <title>Networks of energetic and metabolic interactions define dynamics in microbial communities.</title>
        <authorList>
            <person name="Embree M."/>
            <person name="Liu J.K."/>
            <person name="Al-Bassam M.M."/>
            <person name="Zengler K."/>
        </authorList>
    </citation>
    <scope>NUCLEOTIDE SEQUENCE</scope>
</reference>
<protein>
    <submittedName>
        <fullName evidence="1">Uncharacterized protein</fullName>
    </submittedName>
</protein>
<evidence type="ECO:0000313" key="1">
    <source>
        <dbReference type="EMBL" id="KUG17463.1"/>
    </source>
</evidence>
<dbReference type="EMBL" id="LNQE01001440">
    <property type="protein sequence ID" value="KUG17463.1"/>
    <property type="molecule type" value="Genomic_DNA"/>
</dbReference>
<gene>
    <name evidence="1" type="ORF">ASZ90_012859</name>
</gene>